<keyword evidence="2" id="KW-1185">Reference proteome</keyword>
<gene>
    <name evidence="1" type="ORF">NQ176_g6029</name>
</gene>
<evidence type="ECO:0000313" key="1">
    <source>
        <dbReference type="EMBL" id="KAJ2974489.1"/>
    </source>
</evidence>
<dbReference type="EMBL" id="JANJQO010000823">
    <property type="protein sequence ID" value="KAJ2974489.1"/>
    <property type="molecule type" value="Genomic_DNA"/>
</dbReference>
<dbReference type="Proteomes" id="UP001143910">
    <property type="component" value="Unassembled WGS sequence"/>
</dbReference>
<name>A0ACC1N5Z4_9HYPO</name>
<sequence>MMASAQHPPGTVLLSSGTGGSIVYQPQPTDNPEDPLNWSKARKYVNFGLVLSYVLFTFVLLDVAPVAYGGLVEDVGYTYQLSTIATALNFIGLAIGCILFIPFTYRYGRRPIYIISVILQLASAIFAAVVQNTDQLLGSSFLMGLGGAISETIVQITIVDLFFVHQYATTNGWFLFMQGTGAYLGPVAAGYVVVSQGWRWMWWWVAIFLGVTLVLVLCFFEESTFHPPTDPVTGGVQPSAQSSLQQDAKHPDERHEDLEEGPAPKALGASLLKTVSQPLRSRNGSSKSLQSRLKLYTFSDVPIKHHFVAPFVVLFTYPAVAYTAITFGSVLSWFAVIISIASTNLIYPPYNFSPNDVGLINLAPFVGQLLGAIIIAPQSDKWIVKLAKRNGGLYEPEMRLWLALPGGVLVPAGIFMFGIGIAHSAHWAVLAVGIGMFAVGFNICLDISLAYLADCYPNIVGDALTAVVQENTPEPVPIAGQLAGMASD</sequence>
<comment type="caution">
    <text evidence="1">The sequence shown here is derived from an EMBL/GenBank/DDBJ whole genome shotgun (WGS) entry which is preliminary data.</text>
</comment>
<evidence type="ECO:0000313" key="2">
    <source>
        <dbReference type="Proteomes" id="UP001143910"/>
    </source>
</evidence>
<organism evidence="1 2">
    <name type="scientific">Zarea fungicola</name>
    <dbReference type="NCBI Taxonomy" id="93591"/>
    <lineage>
        <taxon>Eukaryota</taxon>
        <taxon>Fungi</taxon>
        <taxon>Dikarya</taxon>
        <taxon>Ascomycota</taxon>
        <taxon>Pezizomycotina</taxon>
        <taxon>Sordariomycetes</taxon>
        <taxon>Hypocreomycetidae</taxon>
        <taxon>Hypocreales</taxon>
        <taxon>Cordycipitaceae</taxon>
        <taxon>Zarea</taxon>
    </lineage>
</organism>
<proteinExistence type="predicted"/>
<accession>A0ACC1N5Z4</accession>
<protein>
    <submittedName>
        <fullName evidence="1">Uncharacterized protein</fullName>
    </submittedName>
</protein>
<reference evidence="1" key="1">
    <citation type="submission" date="2022-08" db="EMBL/GenBank/DDBJ databases">
        <title>Genome Sequence of Lecanicillium fungicola.</title>
        <authorList>
            <person name="Buettner E."/>
        </authorList>
    </citation>
    <scope>NUCLEOTIDE SEQUENCE</scope>
    <source>
        <strain evidence="1">Babe33</strain>
    </source>
</reference>